<sequence length="72" mass="7941">MTATLVGQNESLLATVKRLKLELFEHVSRYASMFKTVVQACGSGNTRLESPSKPSVEKLARQSKRMGVPPYS</sequence>
<name>A0A9D4M4Z8_DREPO</name>
<reference evidence="2" key="2">
    <citation type="submission" date="2020-11" db="EMBL/GenBank/DDBJ databases">
        <authorList>
            <person name="McCartney M.A."/>
            <person name="Auch B."/>
            <person name="Kono T."/>
            <person name="Mallez S."/>
            <person name="Becker A."/>
            <person name="Gohl D.M."/>
            <person name="Silverstein K.A.T."/>
            <person name="Koren S."/>
            <person name="Bechman K.B."/>
            <person name="Herman A."/>
            <person name="Abrahante J.E."/>
            <person name="Garbe J."/>
        </authorList>
    </citation>
    <scope>NUCLEOTIDE SEQUENCE</scope>
    <source>
        <strain evidence="2">Duluth1</strain>
        <tissue evidence="2">Whole animal</tissue>
    </source>
</reference>
<gene>
    <name evidence="2" type="ORF">DPMN_033520</name>
</gene>
<feature type="compositionally biased region" description="Polar residues" evidence="1">
    <location>
        <begin position="43"/>
        <end position="53"/>
    </location>
</feature>
<keyword evidence="3" id="KW-1185">Reference proteome</keyword>
<dbReference type="Proteomes" id="UP000828390">
    <property type="component" value="Unassembled WGS sequence"/>
</dbReference>
<feature type="region of interest" description="Disordered" evidence="1">
    <location>
        <begin position="43"/>
        <end position="72"/>
    </location>
</feature>
<proteinExistence type="predicted"/>
<comment type="caution">
    <text evidence="2">The sequence shown here is derived from an EMBL/GenBank/DDBJ whole genome shotgun (WGS) entry which is preliminary data.</text>
</comment>
<evidence type="ECO:0000313" key="2">
    <source>
        <dbReference type="EMBL" id="KAH3870338.1"/>
    </source>
</evidence>
<accession>A0A9D4M4Z8</accession>
<protein>
    <submittedName>
        <fullName evidence="2">Uncharacterized protein</fullName>
    </submittedName>
</protein>
<dbReference type="AlphaFoldDB" id="A0A9D4M4Z8"/>
<reference evidence="2" key="1">
    <citation type="journal article" date="2019" name="bioRxiv">
        <title>The Genome of the Zebra Mussel, Dreissena polymorpha: A Resource for Invasive Species Research.</title>
        <authorList>
            <person name="McCartney M.A."/>
            <person name="Auch B."/>
            <person name="Kono T."/>
            <person name="Mallez S."/>
            <person name="Zhang Y."/>
            <person name="Obille A."/>
            <person name="Becker A."/>
            <person name="Abrahante J.E."/>
            <person name="Garbe J."/>
            <person name="Badalamenti J.P."/>
            <person name="Herman A."/>
            <person name="Mangelson H."/>
            <person name="Liachko I."/>
            <person name="Sullivan S."/>
            <person name="Sone E.D."/>
            <person name="Koren S."/>
            <person name="Silverstein K.A.T."/>
            <person name="Beckman K.B."/>
            <person name="Gohl D.M."/>
        </authorList>
    </citation>
    <scope>NUCLEOTIDE SEQUENCE</scope>
    <source>
        <strain evidence="2">Duluth1</strain>
        <tissue evidence="2">Whole animal</tissue>
    </source>
</reference>
<evidence type="ECO:0000256" key="1">
    <source>
        <dbReference type="SAM" id="MobiDB-lite"/>
    </source>
</evidence>
<dbReference type="EMBL" id="JAIWYP010000002">
    <property type="protein sequence ID" value="KAH3870338.1"/>
    <property type="molecule type" value="Genomic_DNA"/>
</dbReference>
<organism evidence="2 3">
    <name type="scientific">Dreissena polymorpha</name>
    <name type="common">Zebra mussel</name>
    <name type="synonym">Mytilus polymorpha</name>
    <dbReference type="NCBI Taxonomy" id="45954"/>
    <lineage>
        <taxon>Eukaryota</taxon>
        <taxon>Metazoa</taxon>
        <taxon>Spiralia</taxon>
        <taxon>Lophotrochozoa</taxon>
        <taxon>Mollusca</taxon>
        <taxon>Bivalvia</taxon>
        <taxon>Autobranchia</taxon>
        <taxon>Heteroconchia</taxon>
        <taxon>Euheterodonta</taxon>
        <taxon>Imparidentia</taxon>
        <taxon>Neoheterodontei</taxon>
        <taxon>Myida</taxon>
        <taxon>Dreissenoidea</taxon>
        <taxon>Dreissenidae</taxon>
        <taxon>Dreissena</taxon>
    </lineage>
</organism>
<evidence type="ECO:0000313" key="3">
    <source>
        <dbReference type="Proteomes" id="UP000828390"/>
    </source>
</evidence>